<dbReference type="Proteomes" id="UP000001056">
    <property type="component" value="Unassembled WGS sequence"/>
</dbReference>
<dbReference type="VEuPathDB" id="FungiDB:CHGG_01009"/>
<dbReference type="OrthoDB" id="5030973at2759"/>
<dbReference type="AlphaFoldDB" id="Q2HFJ5"/>
<sequence length="307" mass="34697">MAEVDETSVIPEADEPLSSFGLSLSPGEIDSEFRTQNASPEDFERRNVIERTQTAIDIRCDLMEVSHGWLQESRDDEYATLMVLRFRFDPQKTSRRLRRVRINIEFLSSSADRDAPEVFAIAPEERWSVAPTVDQEEVVRGAELHVAASGIPFVDGGVNAKLEKTVTRDLSDATTVTGSINLGEGRNSGLSTCAVWTLLENRRRETGVPDTLRVAILLKREDEEPYKAMVTLEAEADLATKLGSFFRFSAKQPLDDPILFNPRWEPKKPRKGRSRDVENIGDMDLYSRCEVRVAPEVFFLRGRHELP</sequence>
<dbReference type="eggNOG" id="ENOG502RJQC">
    <property type="taxonomic scope" value="Eukaryota"/>
</dbReference>
<dbReference type="HOGENOM" id="CLU_072358_1_0_1"/>
<dbReference type="InParanoid" id="Q2HFJ5"/>
<organism evidence="2 3">
    <name type="scientific">Chaetomium globosum (strain ATCC 6205 / CBS 148.51 / DSM 1962 / NBRC 6347 / NRRL 1970)</name>
    <name type="common">Soil fungus</name>
    <dbReference type="NCBI Taxonomy" id="306901"/>
    <lineage>
        <taxon>Eukaryota</taxon>
        <taxon>Fungi</taxon>
        <taxon>Dikarya</taxon>
        <taxon>Ascomycota</taxon>
        <taxon>Pezizomycotina</taxon>
        <taxon>Sordariomycetes</taxon>
        <taxon>Sordariomycetidae</taxon>
        <taxon>Sordariales</taxon>
        <taxon>Chaetomiaceae</taxon>
        <taxon>Chaetomium</taxon>
    </lineage>
</organism>
<proteinExistence type="predicted"/>
<evidence type="ECO:0000313" key="3">
    <source>
        <dbReference type="Proteomes" id="UP000001056"/>
    </source>
</evidence>
<feature type="region of interest" description="Disordered" evidence="1">
    <location>
        <begin position="1"/>
        <end position="21"/>
    </location>
</feature>
<gene>
    <name evidence="2" type="ORF">CHGG_01009</name>
</gene>
<evidence type="ECO:0000256" key="1">
    <source>
        <dbReference type="SAM" id="MobiDB-lite"/>
    </source>
</evidence>
<dbReference type="GeneID" id="4387460"/>
<dbReference type="RefSeq" id="XP_001220230.1">
    <property type="nucleotide sequence ID" value="XM_001220229.1"/>
</dbReference>
<dbReference type="OMA" id="GNIHTRV"/>
<accession>Q2HFJ5</accession>
<dbReference type="EMBL" id="CH408029">
    <property type="protein sequence ID" value="EAQ92774.1"/>
    <property type="molecule type" value="Genomic_DNA"/>
</dbReference>
<protein>
    <submittedName>
        <fullName evidence="2">Uncharacterized protein</fullName>
    </submittedName>
</protein>
<name>Q2HFJ5_CHAGB</name>
<dbReference type="STRING" id="306901.Q2HFJ5"/>
<keyword evidence="3" id="KW-1185">Reference proteome</keyword>
<evidence type="ECO:0000313" key="2">
    <source>
        <dbReference type="EMBL" id="EAQ92774.1"/>
    </source>
</evidence>
<reference evidence="3" key="1">
    <citation type="journal article" date="2015" name="Genome Announc.">
        <title>Draft genome sequence of the cellulolytic fungus Chaetomium globosum.</title>
        <authorList>
            <person name="Cuomo C.A."/>
            <person name="Untereiner W.A."/>
            <person name="Ma L.-J."/>
            <person name="Grabherr M."/>
            <person name="Birren B.W."/>
        </authorList>
    </citation>
    <scope>NUCLEOTIDE SEQUENCE [LARGE SCALE GENOMIC DNA]</scope>
    <source>
        <strain evidence="3">ATCC 6205 / CBS 148.51 / DSM 1962 / NBRC 6347 / NRRL 1970</strain>
    </source>
</reference>